<dbReference type="Proteomes" id="UP000282818">
    <property type="component" value="Unassembled WGS sequence"/>
</dbReference>
<dbReference type="RefSeq" id="WP_127694084.1">
    <property type="nucleotide sequence ID" value="NZ_SACQ01000004.1"/>
</dbReference>
<reference evidence="2 3" key="1">
    <citation type="submission" date="2019-01" db="EMBL/GenBank/DDBJ databases">
        <authorList>
            <person name="Chen W.-M."/>
        </authorList>
    </citation>
    <scope>NUCLEOTIDE SEQUENCE [LARGE SCALE GENOMIC DNA]</scope>
    <source>
        <strain evidence="2 3">HPM-16</strain>
    </source>
</reference>
<dbReference type="GO" id="GO:0008168">
    <property type="term" value="F:methyltransferase activity"/>
    <property type="evidence" value="ECO:0007669"/>
    <property type="project" value="UniProtKB-KW"/>
</dbReference>
<keyword evidence="2" id="KW-0489">Methyltransferase</keyword>
<dbReference type="AlphaFoldDB" id="A0A437Q7U1"/>
<gene>
    <name evidence="2" type="ORF">EOE65_09505</name>
</gene>
<evidence type="ECO:0000256" key="1">
    <source>
        <dbReference type="SAM" id="MobiDB-lite"/>
    </source>
</evidence>
<protein>
    <submittedName>
        <fullName evidence="2">Class I SAM-dependent methyltransferase</fullName>
    </submittedName>
</protein>
<dbReference type="Gene3D" id="3.40.50.150">
    <property type="entry name" value="Vaccinia Virus protein VP39"/>
    <property type="match status" value="1"/>
</dbReference>
<evidence type="ECO:0000313" key="2">
    <source>
        <dbReference type="EMBL" id="RVU30549.1"/>
    </source>
</evidence>
<dbReference type="Pfam" id="PF13489">
    <property type="entry name" value="Methyltransf_23"/>
    <property type="match status" value="1"/>
</dbReference>
<organism evidence="2 3">
    <name type="scientific">Neptunomonas marina</name>
    <dbReference type="NCBI Taxonomy" id="1815562"/>
    <lineage>
        <taxon>Bacteria</taxon>
        <taxon>Pseudomonadati</taxon>
        <taxon>Pseudomonadota</taxon>
        <taxon>Gammaproteobacteria</taxon>
        <taxon>Oceanospirillales</taxon>
        <taxon>Oceanospirillaceae</taxon>
        <taxon>Neptunomonas</taxon>
    </lineage>
</organism>
<feature type="region of interest" description="Disordered" evidence="1">
    <location>
        <begin position="1"/>
        <end position="22"/>
    </location>
</feature>
<evidence type="ECO:0000313" key="3">
    <source>
        <dbReference type="Proteomes" id="UP000282818"/>
    </source>
</evidence>
<dbReference type="GO" id="GO:0032259">
    <property type="term" value="P:methylation"/>
    <property type="evidence" value="ECO:0007669"/>
    <property type="project" value="UniProtKB-KW"/>
</dbReference>
<dbReference type="CDD" id="cd02440">
    <property type="entry name" value="AdoMet_MTases"/>
    <property type="match status" value="1"/>
</dbReference>
<dbReference type="EMBL" id="SACQ01000004">
    <property type="protein sequence ID" value="RVU30549.1"/>
    <property type="molecule type" value="Genomic_DNA"/>
</dbReference>
<dbReference type="InterPro" id="IPR029063">
    <property type="entry name" value="SAM-dependent_MTases_sf"/>
</dbReference>
<keyword evidence="3" id="KW-1185">Reference proteome</keyword>
<dbReference type="SUPFAM" id="SSF53335">
    <property type="entry name" value="S-adenosyl-L-methionine-dependent methyltransferases"/>
    <property type="match status" value="1"/>
</dbReference>
<sequence length="233" mass="26541">MITLEQRQRQIEEHHGGNGEKAAQRTLDNFARHHNEDFWTFWQQAVLQRLPASPKRLLDLGCGTAQFLQAISQQLPRVKLTGIECAPYMLAKQVSLPTDSTLLVDDLNAPERECIEPSSQHIIMANMLLHELEQPISALLACHHWLADDGLLVVIDMVRQPLASYLPHALRDTAVAALSDTERAFHFRQFQEHNRYTADDLAWLLTECGFEICHRDAIRSGRAARFVVRKAPH</sequence>
<proteinExistence type="predicted"/>
<accession>A0A437Q7U1</accession>
<name>A0A437Q7U1_9GAMM</name>
<feature type="compositionally biased region" description="Basic and acidic residues" evidence="1">
    <location>
        <begin position="1"/>
        <end position="18"/>
    </location>
</feature>
<keyword evidence="2" id="KW-0808">Transferase</keyword>
<comment type="caution">
    <text evidence="2">The sequence shown here is derived from an EMBL/GenBank/DDBJ whole genome shotgun (WGS) entry which is preliminary data.</text>
</comment>